<dbReference type="AlphaFoldDB" id="A0A846H6N6"/>
<gene>
    <name evidence="1" type="ORF">PI95_007040</name>
</gene>
<name>A0A846H6N6_9CYAN</name>
<organism evidence="1 2">
    <name type="scientific">Hassallia byssoidea VB512170</name>
    <dbReference type="NCBI Taxonomy" id="1304833"/>
    <lineage>
        <taxon>Bacteria</taxon>
        <taxon>Bacillati</taxon>
        <taxon>Cyanobacteriota</taxon>
        <taxon>Cyanophyceae</taxon>
        <taxon>Nostocales</taxon>
        <taxon>Tolypothrichaceae</taxon>
        <taxon>Hassallia</taxon>
    </lineage>
</organism>
<reference evidence="1 2" key="1">
    <citation type="journal article" date="2015" name="Genome Announc.">
        <title>Draft Genome Sequence of Cyanobacterium Hassallia byssoidea Strain VB512170, Isolated from Monuments in India.</title>
        <authorList>
            <person name="Singh D."/>
            <person name="Chandrababunaidu M.M."/>
            <person name="Panda A."/>
            <person name="Sen D."/>
            <person name="Bhattacharyya S."/>
            <person name="Adhikary S.P."/>
            <person name="Tripathy S."/>
        </authorList>
    </citation>
    <scope>NUCLEOTIDE SEQUENCE [LARGE SCALE GENOMIC DNA]</scope>
    <source>
        <strain evidence="1 2">VB512170</strain>
    </source>
</reference>
<sequence length="106" mass="12349">MNISNLHPDDLPTTKASLLTELMYRQLEEAINRRFYEACTPIMRVLLSSCHWYFQINTSPLMLIIICYEVESYCHITNAIPQFVNKLKLFSNNSKIHLFSPDKGIP</sequence>
<dbReference type="EMBL" id="JTCM02000009">
    <property type="protein sequence ID" value="NEU72334.1"/>
    <property type="molecule type" value="Genomic_DNA"/>
</dbReference>
<evidence type="ECO:0000313" key="1">
    <source>
        <dbReference type="EMBL" id="NEU72334.1"/>
    </source>
</evidence>
<dbReference type="Proteomes" id="UP000031549">
    <property type="component" value="Unassembled WGS sequence"/>
</dbReference>
<accession>A0A846H6N6</accession>
<protein>
    <submittedName>
        <fullName evidence="1">Uncharacterized protein</fullName>
    </submittedName>
</protein>
<proteinExistence type="predicted"/>
<comment type="caution">
    <text evidence="1">The sequence shown here is derived from an EMBL/GenBank/DDBJ whole genome shotgun (WGS) entry which is preliminary data.</text>
</comment>
<keyword evidence="2" id="KW-1185">Reference proteome</keyword>
<dbReference type="RefSeq" id="WP_163518680.1">
    <property type="nucleotide sequence ID" value="NZ_JTCM02000009.1"/>
</dbReference>
<evidence type="ECO:0000313" key="2">
    <source>
        <dbReference type="Proteomes" id="UP000031549"/>
    </source>
</evidence>